<dbReference type="InterPro" id="IPR006722">
    <property type="entry name" value="Sedlin"/>
</dbReference>
<gene>
    <name evidence="4" type="ORF">BLA29_003065</name>
</gene>
<keyword evidence="3" id="KW-0813">Transport</keyword>
<dbReference type="GO" id="GO:0048471">
    <property type="term" value="C:perinuclear region of cytoplasm"/>
    <property type="evidence" value="ECO:0007669"/>
    <property type="project" value="UniProtKB-SubCell"/>
</dbReference>
<dbReference type="EMBL" id="MUJZ01023776">
    <property type="protein sequence ID" value="OTF79299.1"/>
    <property type="molecule type" value="Genomic_DNA"/>
</dbReference>
<reference evidence="4 5" key="1">
    <citation type="submission" date="2017-03" db="EMBL/GenBank/DDBJ databases">
        <title>Genome Survey of Euroglyphus maynei.</title>
        <authorList>
            <person name="Arlian L.G."/>
            <person name="Morgan M.S."/>
            <person name="Rider S.D."/>
        </authorList>
    </citation>
    <scope>NUCLEOTIDE SEQUENCE [LARGE SCALE GENOMIC DNA]</scope>
    <source>
        <strain evidence="4">Arlian Lab</strain>
        <tissue evidence="4">Whole body</tissue>
    </source>
</reference>
<dbReference type="PANTHER" id="PTHR12403">
    <property type="entry name" value="TRAFFICKING PROTEIN PARTICLE COMPLEX SUBUNIT 2"/>
    <property type="match status" value="1"/>
</dbReference>
<comment type="caution">
    <text evidence="4">The sequence shown here is derived from an EMBL/GenBank/DDBJ whole genome shotgun (WGS) entry which is preliminary data.</text>
</comment>
<dbReference type="OrthoDB" id="10258445at2759"/>
<evidence type="ECO:0000256" key="2">
    <source>
        <dbReference type="ARBA" id="ARBA00006626"/>
    </source>
</evidence>
<protein>
    <submittedName>
        <fullName evidence="4">Trafficking protein particle complex subunit 2-like protein</fullName>
    </submittedName>
</protein>
<comment type="subcellular location">
    <subcellularLocation>
        <location evidence="1">Cytoplasm</location>
        <location evidence="1">Perinuclear region</location>
    </subcellularLocation>
</comment>
<evidence type="ECO:0000313" key="5">
    <source>
        <dbReference type="Proteomes" id="UP000194236"/>
    </source>
</evidence>
<keyword evidence="5" id="KW-1185">Reference proteome</keyword>
<dbReference type="AlphaFoldDB" id="A0A1Y3BEH7"/>
<organism evidence="4 5">
    <name type="scientific">Euroglyphus maynei</name>
    <name type="common">Mayne's house dust mite</name>
    <dbReference type="NCBI Taxonomy" id="6958"/>
    <lineage>
        <taxon>Eukaryota</taxon>
        <taxon>Metazoa</taxon>
        <taxon>Ecdysozoa</taxon>
        <taxon>Arthropoda</taxon>
        <taxon>Chelicerata</taxon>
        <taxon>Arachnida</taxon>
        <taxon>Acari</taxon>
        <taxon>Acariformes</taxon>
        <taxon>Sarcoptiformes</taxon>
        <taxon>Astigmata</taxon>
        <taxon>Psoroptidia</taxon>
        <taxon>Analgoidea</taxon>
        <taxon>Pyroglyphidae</taxon>
        <taxon>Pyroglyphinae</taxon>
        <taxon>Euroglyphus</taxon>
    </lineage>
</organism>
<proteinExistence type="inferred from homology"/>
<sequence>MSILALAIVNNHNTPVLIRTKNEDSIDLLFKLHSSLDVIDEKQNTREPFLGILTQSDHYKIYGLCSATNNKILLMVNNNTTTIRDNEARSILKTIHHAYVDVITLNPFYVHGQPIHSQ</sequence>
<dbReference type="InterPro" id="IPR011012">
    <property type="entry name" value="Longin-like_dom_sf"/>
</dbReference>
<dbReference type="Proteomes" id="UP000194236">
    <property type="component" value="Unassembled WGS sequence"/>
</dbReference>
<name>A0A1Y3BEH7_EURMA</name>
<accession>A0A1Y3BEH7</accession>
<dbReference type="GO" id="GO:0006888">
    <property type="term" value="P:endoplasmic reticulum to Golgi vesicle-mediated transport"/>
    <property type="evidence" value="ECO:0007669"/>
    <property type="project" value="InterPro"/>
</dbReference>
<evidence type="ECO:0000313" key="4">
    <source>
        <dbReference type="EMBL" id="OTF79299.1"/>
    </source>
</evidence>
<evidence type="ECO:0000256" key="3">
    <source>
        <dbReference type="ARBA" id="ARBA00022892"/>
    </source>
</evidence>
<dbReference type="SUPFAM" id="SSF64356">
    <property type="entry name" value="SNARE-like"/>
    <property type="match status" value="1"/>
</dbReference>
<dbReference type="Pfam" id="PF04628">
    <property type="entry name" value="Sedlin_N"/>
    <property type="match status" value="1"/>
</dbReference>
<comment type="similarity">
    <text evidence="2">Belongs to the TRAPP small subunits family. Sedlin subfamily.</text>
</comment>
<keyword evidence="3" id="KW-0931">ER-Golgi transport</keyword>
<evidence type="ECO:0000256" key="1">
    <source>
        <dbReference type="ARBA" id="ARBA00004556"/>
    </source>
</evidence>
<dbReference type="Gene3D" id="3.30.450.70">
    <property type="match status" value="1"/>
</dbReference>